<feature type="domain" description="AGC-kinase C-terminal" evidence="15">
    <location>
        <begin position="425"/>
        <end position="498"/>
    </location>
</feature>
<feature type="domain" description="Protein kinase" evidence="14">
    <location>
        <begin position="113"/>
        <end position="424"/>
    </location>
</feature>
<dbReference type="GO" id="GO:0000920">
    <property type="term" value="P:septum digestion after cytokinesis"/>
    <property type="evidence" value="ECO:0007669"/>
    <property type="project" value="UniProtKB-ARBA"/>
</dbReference>
<dbReference type="EMBL" id="BTFZ01000002">
    <property type="protein sequence ID" value="GMM33941.1"/>
    <property type="molecule type" value="Genomic_DNA"/>
</dbReference>
<evidence type="ECO:0000256" key="13">
    <source>
        <dbReference type="RuleBase" id="RU000304"/>
    </source>
</evidence>
<evidence type="ECO:0000256" key="4">
    <source>
        <dbReference type="ARBA" id="ARBA00022679"/>
    </source>
</evidence>
<dbReference type="PROSITE" id="PS50011">
    <property type="entry name" value="PROTEIN_KINASE_DOM"/>
    <property type="match status" value="1"/>
</dbReference>
<evidence type="ECO:0000256" key="9">
    <source>
        <dbReference type="ARBA" id="ARBA00039662"/>
    </source>
</evidence>
<dbReference type="FunFam" id="3.30.200.20:FF:000192">
    <property type="entry name" value="Serine/threonine-protein kinase cot-1"/>
    <property type="match status" value="1"/>
</dbReference>
<dbReference type="GO" id="GO:0005524">
    <property type="term" value="F:ATP binding"/>
    <property type="evidence" value="ECO:0007669"/>
    <property type="project" value="UniProtKB-UniRule"/>
</dbReference>
<dbReference type="PANTHER" id="PTHR22988:SF76">
    <property type="entry name" value="CHROMOSOME UNDETERMINED SCAFFOLD_135, WHOLE GENOME SHOTGUN SEQUENCE"/>
    <property type="match status" value="1"/>
</dbReference>
<gene>
    <name evidence="16" type="ORF">DASC09_012660</name>
</gene>
<dbReference type="GO" id="GO:0005935">
    <property type="term" value="C:cellular bud neck"/>
    <property type="evidence" value="ECO:0007669"/>
    <property type="project" value="UniProtKB-ARBA"/>
</dbReference>
<dbReference type="AlphaFoldDB" id="A0AAV5QGZ4"/>
<dbReference type="GO" id="GO:0051286">
    <property type="term" value="C:cell tip"/>
    <property type="evidence" value="ECO:0007669"/>
    <property type="project" value="UniProtKB-ARBA"/>
</dbReference>
<dbReference type="InterPro" id="IPR000961">
    <property type="entry name" value="AGC-kinase_C"/>
</dbReference>
<evidence type="ECO:0000256" key="12">
    <source>
        <dbReference type="PROSITE-ProRule" id="PRU10141"/>
    </source>
</evidence>
<dbReference type="Gene3D" id="1.10.510.10">
    <property type="entry name" value="Transferase(Phosphotransferase) domain 1"/>
    <property type="match status" value="1"/>
</dbReference>
<evidence type="ECO:0000256" key="2">
    <source>
        <dbReference type="ARBA" id="ARBA00022527"/>
    </source>
</evidence>
<evidence type="ECO:0000256" key="1">
    <source>
        <dbReference type="ARBA" id="ARBA00012513"/>
    </source>
</evidence>
<keyword evidence="6" id="KW-0418">Kinase</keyword>
<dbReference type="Pfam" id="PF00069">
    <property type="entry name" value="Pkinase"/>
    <property type="match status" value="2"/>
</dbReference>
<comment type="catalytic activity">
    <reaction evidence="11">
        <text>L-seryl-[protein] + ATP = O-phospho-L-seryl-[protein] + ADP + H(+)</text>
        <dbReference type="Rhea" id="RHEA:17989"/>
        <dbReference type="Rhea" id="RHEA-COMP:9863"/>
        <dbReference type="Rhea" id="RHEA-COMP:11604"/>
        <dbReference type="ChEBI" id="CHEBI:15378"/>
        <dbReference type="ChEBI" id="CHEBI:29999"/>
        <dbReference type="ChEBI" id="CHEBI:30616"/>
        <dbReference type="ChEBI" id="CHEBI:83421"/>
        <dbReference type="ChEBI" id="CHEBI:456216"/>
        <dbReference type="EC" id="2.7.11.1"/>
    </reaction>
</comment>
<evidence type="ECO:0000256" key="7">
    <source>
        <dbReference type="ARBA" id="ARBA00022840"/>
    </source>
</evidence>
<dbReference type="GO" id="GO:0004674">
    <property type="term" value="F:protein serine/threonine kinase activity"/>
    <property type="evidence" value="ECO:0007669"/>
    <property type="project" value="UniProtKB-KW"/>
</dbReference>
<keyword evidence="5 12" id="KW-0547">Nucleotide-binding</keyword>
<dbReference type="GO" id="GO:0005938">
    <property type="term" value="C:cell cortex"/>
    <property type="evidence" value="ECO:0007669"/>
    <property type="project" value="UniProtKB-ARBA"/>
</dbReference>
<dbReference type="PANTHER" id="PTHR22988">
    <property type="entry name" value="MYOTONIC DYSTROPHY S/T KINASE-RELATED"/>
    <property type="match status" value="1"/>
</dbReference>
<dbReference type="InterPro" id="IPR008271">
    <property type="entry name" value="Ser/Thr_kinase_AS"/>
</dbReference>
<dbReference type="Gene3D" id="3.30.200.20">
    <property type="entry name" value="Phosphorylase Kinase, domain 1"/>
    <property type="match status" value="1"/>
</dbReference>
<dbReference type="GeneID" id="90071920"/>
<protein>
    <recommendedName>
        <fullName evidence="9">Serine/threonine-protein kinase CBK1</fullName>
        <ecNumber evidence="1">2.7.11.1</ecNumber>
    </recommendedName>
</protein>
<dbReference type="GO" id="GO:0007163">
    <property type="term" value="P:establishment or maintenance of cell polarity"/>
    <property type="evidence" value="ECO:0007669"/>
    <property type="project" value="UniProtKB-ARBA"/>
</dbReference>
<proteinExistence type="inferred from homology"/>
<sequence length="500" mass="57918">MSNTRQALPQAQTNPAAASQYFSNLYVQFERRPDLFPKSIQNKTATLCLKLETYYKKKAEDARDIRRTIDELEQTLESQGGSNEMKNRYKQKFIHRQTQFLRLKRTKLSAADFQTVSVIGKGAFGEVKLVQKKDNGKVFAMKTLLKSEMFKRNELAHIKAERDILAQSDTPWVVALHYSFQDAKYLYLIMEFLPGGDLMTLLIRLNTFTEDITKFYMAECVLAIEEVHKLGYIHRDIKPDNILIGSDGHIKLSDFGLATGFHKTHDANYYKKLLEKGMNINQNSAFNNKNKRNTTIVDSIQLTMSNNERIQTWRKSRRMLAYSTVGTPNYIAPEVFTNEGYGRECDWWSLGAIMYECLVGYPPFCSDTNQETYMKIVNWRQSLEFPDDVHLSIESEDLIKKFLCDNKNRIGLNGAVEIKNHAFFRGVDWATIRQIQAPFIPRLNSITDTRFFPIDELEQMPDSPYLRDDSGGQEEDSLGELPFIGYTYSRFDNLMRRNII</sequence>
<keyword evidence="3" id="KW-0597">Phosphoprotein</keyword>
<dbReference type="SUPFAM" id="SSF56112">
    <property type="entry name" value="Protein kinase-like (PK-like)"/>
    <property type="match status" value="1"/>
</dbReference>
<keyword evidence="17" id="KW-1185">Reference proteome</keyword>
<keyword evidence="4" id="KW-0808">Transferase</keyword>
<dbReference type="Proteomes" id="UP001360560">
    <property type="component" value="Unassembled WGS sequence"/>
</dbReference>
<dbReference type="SMART" id="SM00220">
    <property type="entry name" value="S_TKc"/>
    <property type="match status" value="1"/>
</dbReference>
<evidence type="ECO:0000256" key="5">
    <source>
        <dbReference type="ARBA" id="ARBA00022741"/>
    </source>
</evidence>
<dbReference type="InterPro" id="IPR050839">
    <property type="entry name" value="Rho-assoc_Ser/Thr_Kinase"/>
</dbReference>
<dbReference type="FunFam" id="1.10.510.10:FF:000828">
    <property type="entry name" value="Serine/threonine-protein kinase CBK1"/>
    <property type="match status" value="1"/>
</dbReference>
<comment type="catalytic activity">
    <reaction evidence="10">
        <text>L-threonyl-[protein] + ATP = O-phospho-L-threonyl-[protein] + ADP + H(+)</text>
        <dbReference type="Rhea" id="RHEA:46608"/>
        <dbReference type="Rhea" id="RHEA-COMP:11060"/>
        <dbReference type="Rhea" id="RHEA-COMP:11605"/>
        <dbReference type="ChEBI" id="CHEBI:15378"/>
        <dbReference type="ChEBI" id="CHEBI:30013"/>
        <dbReference type="ChEBI" id="CHEBI:30616"/>
        <dbReference type="ChEBI" id="CHEBI:61977"/>
        <dbReference type="ChEBI" id="CHEBI:456216"/>
        <dbReference type="EC" id="2.7.11.1"/>
    </reaction>
</comment>
<keyword evidence="2 13" id="KW-0723">Serine/threonine-protein kinase</keyword>
<evidence type="ECO:0000256" key="8">
    <source>
        <dbReference type="ARBA" id="ARBA00038271"/>
    </source>
</evidence>
<comment type="similarity">
    <text evidence="8">Belongs to the protein kinase superfamily. STE Ser/Thr protein kinase family. COT1 subfamily.</text>
</comment>
<keyword evidence="7 12" id="KW-0067">ATP-binding</keyword>
<accession>A0AAV5QGZ4</accession>
<evidence type="ECO:0000259" key="14">
    <source>
        <dbReference type="PROSITE" id="PS50011"/>
    </source>
</evidence>
<dbReference type="PROSITE" id="PS51285">
    <property type="entry name" value="AGC_KINASE_CTER"/>
    <property type="match status" value="1"/>
</dbReference>
<comment type="caution">
    <text evidence="16">The sequence shown here is derived from an EMBL/GenBank/DDBJ whole genome shotgun (WGS) entry which is preliminary data.</text>
</comment>
<dbReference type="RefSeq" id="XP_064850941.1">
    <property type="nucleotide sequence ID" value="XM_064994869.1"/>
</dbReference>
<feature type="binding site" evidence="12">
    <location>
        <position position="142"/>
    </location>
    <ligand>
        <name>ATP</name>
        <dbReference type="ChEBI" id="CHEBI:30616"/>
    </ligand>
</feature>
<reference evidence="16 17" key="1">
    <citation type="journal article" date="2023" name="Elife">
        <title>Identification of key yeast species and microbe-microbe interactions impacting larval growth of Drosophila in the wild.</title>
        <authorList>
            <person name="Mure A."/>
            <person name="Sugiura Y."/>
            <person name="Maeda R."/>
            <person name="Honda K."/>
            <person name="Sakurai N."/>
            <person name="Takahashi Y."/>
            <person name="Watada M."/>
            <person name="Katoh T."/>
            <person name="Gotoh A."/>
            <person name="Gotoh Y."/>
            <person name="Taniguchi I."/>
            <person name="Nakamura K."/>
            <person name="Hayashi T."/>
            <person name="Katayama T."/>
            <person name="Uemura T."/>
            <person name="Hattori Y."/>
        </authorList>
    </citation>
    <scope>NUCLEOTIDE SEQUENCE [LARGE SCALE GENOMIC DNA]</scope>
    <source>
        <strain evidence="16 17">SC-9</strain>
    </source>
</reference>
<dbReference type="EC" id="2.7.11.1" evidence="1"/>
<evidence type="ECO:0000259" key="15">
    <source>
        <dbReference type="PROSITE" id="PS51285"/>
    </source>
</evidence>
<evidence type="ECO:0000313" key="17">
    <source>
        <dbReference type="Proteomes" id="UP001360560"/>
    </source>
</evidence>
<organism evidence="16 17">
    <name type="scientific">Saccharomycopsis crataegensis</name>
    <dbReference type="NCBI Taxonomy" id="43959"/>
    <lineage>
        <taxon>Eukaryota</taxon>
        <taxon>Fungi</taxon>
        <taxon>Dikarya</taxon>
        <taxon>Ascomycota</taxon>
        <taxon>Saccharomycotina</taxon>
        <taxon>Saccharomycetes</taxon>
        <taxon>Saccharomycopsidaceae</taxon>
        <taxon>Saccharomycopsis</taxon>
    </lineage>
</organism>
<name>A0AAV5QGZ4_9ASCO</name>
<dbReference type="InterPro" id="IPR000719">
    <property type="entry name" value="Prot_kinase_dom"/>
</dbReference>
<dbReference type="FunFam" id="1.10.510.10:FF:000086">
    <property type="entry name" value="Non-specific serine/threonine protein kinase"/>
    <property type="match status" value="1"/>
</dbReference>
<evidence type="ECO:0000313" key="16">
    <source>
        <dbReference type="EMBL" id="GMM33941.1"/>
    </source>
</evidence>
<dbReference type="SMART" id="SM00133">
    <property type="entry name" value="S_TK_X"/>
    <property type="match status" value="1"/>
</dbReference>
<dbReference type="InterPro" id="IPR011009">
    <property type="entry name" value="Kinase-like_dom_sf"/>
</dbReference>
<dbReference type="PROSITE" id="PS00107">
    <property type="entry name" value="PROTEIN_KINASE_ATP"/>
    <property type="match status" value="1"/>
</dbReference>
<evidence type="ECO:0000256" key="3">
    <source>
        <dbReference type="ARBA" id="ARBA00022553"/>
    </source>
</evidence>
<evidence type="ECO:0000256" key="11">
    <source>
        <dbReference type="ARBA" id="ARBA00048679"/>
    </source>
</evidence>
<dbReference type="InterPro" id="IPR017441">
    <property type="entry name" value="Protein_kinase_ATP_BS"/>
</dbReference>
<evidence type="ECO:0000256" key="10">
    <source>
        <dbReference type="ARBA" id="ARBA00047899"/>
    </source>
</evidence>
<dbReference type="PROSITE" id="PS00108">
    <property type="entry name" value="PROTEIN_KINASE_ST"/>
    <property type="match status" value="1"/>
</dbReference>
<evidence type="ECO:0000256" key="6">
    <source>
        <dbReference type="ARBA" id="ARBA00022777"/>
    </source>
</evidence>